<reference evidence="6" key="1">
    <citation type="submission" date="2018-06" db="EMBL/GenBank/DDBJ databases">
        <authorList>
            <person name="Zhirakovskaya E."/>
        </authorList>
    </citation>
    <scope>NUCLEOTIDE SEQUENCE</scope>
</reference>
<dbReference type="GO" id="GO:0070179">
    <property type="term" value="P:D-serine biosynthetic process"/>
    <property type="evidence" value="ECO:0007669"/>
    <property type="project" value="TreeGrafter"/>
</dbReference>
<name>A0A3B0R1L8_9ZZZZ</name>
<evidence type="ECO:0000256" key="3">
    <source>
        <dbReference type="ARBA" id="ARBA00022898"/>
    </source>
</evidence>
<protein>
    <submittedName>
        <fullName evidence="6">Pyridoxal-phosphate dependent enzyme family protein</fullName>
    </submittedName>
</protein>
<gene>
    <name evidence="6" type="ORF">MNBD_ALPHA06-1127</name>
</gene>
<dbReference type="GO" id="GO:0030378">
    <property type="term" value="F:serine racemase activity"/>
    <property type="evidence" value="ECO:0007669"/>
    <property type="project" value="TreeGrafter"/>
</dbReference>
<accession>A0A3B0R1L8</accession>
<dbReference type="GO" id="GO:0005524">
    <property type="term" value="F:ATP binding"/>
    <property type="evidence" value="ECO:0007669"/>
    <property type="project" value="TreeGrafter"/>
</dbReference>
<keyword evidence="3" id="KW-0663">Pyridoxal phosphate</keyword>
<keyword evidence="4" id="KW-0456">Lyase</keyword>
<dbReference type="InterPro" id="IPR036052">
    <property type="entry name" value="TrpB-like_PALP_sf"/>
</dbReference>
<comment type="similarity">
    <text evidence="2">Belongs to the serine/threonine dehydratase family.</text>
</comment>
<dbReference type="GO" id="GO:0003941">
    <property type="term" value="F:L-serine ammonia-lyase activity"/>
    <property type="evidence" value="ECO:0007669"/>
    <property type="project" value="TreeGrafter"/>
</dbReference>
<dbReference type="GO" id="GO:0018114">
    <property type="term" value="F:threonine racemase activity"/>
    <property type="evidence" value="ECO:0007669"/>
    <property type="project" value="TreeGrafter"/>
</dbReference>
<comment type="cofactor">
    <cofactor evidence="1">
        <name>pyridoxal 5'-phosphate</name>
        <dbReference type="ChEBI" id="CHEBI:597326"/>
    </cofactor>
</comment>
<dbReference type="CDD" id="cd01562">
    <property type="entry name" value="Thr-dehyd"/>
    <property type="match status" value="1"/>
</dbReference>
<feature type="domain" description="Tryptophan synthase beta chain-like PALP" evidence="5">
    <location>
        <begin position="22"/>
        <end position="310"/>
    </location>
</feature>
<dbReference type="PANTHER" id="PTHR43050">
    <property type="entry name" value="SERINE / THREONINE RACEMASE FAMILY MEMBER"/>
    <property type="match status" value="1"/>
</dbReference>
<evidence type="ECO:0000256" key="2">
    <source>
        <dbReference type="ARBA" id="ARBA00010869"/>
    </source>
</evidence>
<evidence type="ECO:0000313" key="6">
    <source>
        <dbReference type="EMBL" id="VAV87290.1"/>
    </source>
</evidence>
<organism evidence="6">
    <name type="scientific">hydrothermal vent metagenome</name>
    <dbReference type="NCBI Taxonomy" id="652676"/>
    <lineage>
        <taxon>unclassified sequences</taxon>
        <taxon>metagenomes</taxon>
        <taxon>ecological metagenomes</taxon>
    </lineage>
</organism>
<evidence type="ECO:0000256" key="4">
    <source>
        <dbReference type="ARBA" id="ARBA00023239"/>
    </source>
</evidence>
<dbReference type="Pfam" id="PF00291">
    <property type="entry name" value="PALP"/>
    <property type="match status" value="1"/>
</dbReference>
<dbReference type="SUPFAM" id="SSF53686">
    <property type="entry name" value="Tryptophan synthase beta subunit-like PLP-dependent enzymes"/>
    <property type="match status" value="1"/>
</dbReference>
<dbReference type="FunFam" id="3.40.50.1100:FF:000005">
    <property type="entry name" value="Threonine dehydratase catabolic"/>
    <property type="match status" value="1"/>
</dbReference>
<dbReference type="PANTHER" id="PTHR43050:SF1">
    <property type="entry name" value="SERINE RACEMASE"/>
    <property type="match status" value="1"/>
</dbReference>
<dbReference type="GO" id="GO:0030170">
    <property type="term" value="F:pyridoxal phosphate binding"/>
    <property type="evidence" value="ECO:0007669"/>
    <property type="project" value="TreeGrafter"/>
</dbReference>
<dbReference type="InterPro" id="IPR001926">
    <property type="entry name" value="TrpB-like_PALP"/>
</dbReference>
<dbReference type="AlphaFoldDB" id="A0A3B0R1L8"/>
<dbReference type="EMBL" id="UOEE01000035">
    <property type="protein sequence ID" value="VAV87290.1"/>
    <property type="molecule type" value="Genomic_DNA"/>
</dbReference>
<sequence length="327" mass="34822">MGELPDIEDVRAAARRLRDDALVTPLLRSDQLDLIAGRQVWVKAECLQYTGSFKYRGARNRILCLTANEKANGVVAYSSGNHAQGVALAAKRANLPCCIVMPADTPQSKINGVLARDGEVVFYDRLHQDRAQIAADIAADRNAVLIPPYDDPFVIAGQGTVGLEIVEQAKQLGVELQALIPNTGGGGLTAGIALALEAERPDCTLYSCEPEGFDDHKRSLISGKRERNLTLDGSICDALMAQQPGQMTFAINQSRLRVGFSVSESQVRDAMRFAYAQLQLVVEPGGAASLAAVLAKKVPGSAPICIVLTGGNVDPILFAEIINADAG</sequence>
<evidence type="ECO:0000256" key="1">
    <source>
        <dbReference type="ARBA" id="ARBA00001933"/>
    </source>
</evidence>
<dbReference type="GO" id="GO:0000287">
    <property type="term" value="F:magnesium ion binding"/>
    <property type="evidence" value="ECO:0007669"/>
    <property type="project" value="TreeGrafter"/>
</dbReference>
<evidence type="ECO:0000259" key="5">
    <source>
        <dbReference type="Pfam" id="PF00291"/>
    </source>
</evidence>
<dbReference type="Gene3D" id="3.40.50.1100">
    <property type="match status" value="2"/>
</dbReference>
<proteinExistence type="inferred from homology"/>